<dbReference type="OrthoDB" id="191139at2759"/>
<keyword evidence="2" id="KW-1185">Reference proteome</keyword>
<dbReference type="EMBL" id="JAGMVJ010000014">
    <property type="protein sequence ID" value="KAH7082276.1"/>
    <property type="molecule type" value="Genomic_DNA"/>
</dbReference>
<proteinExistence type="predicted"/>
<name>A0A8K0R025_9PLEO</name>
<reference evidence="1" key="1">
    <citation type="journal article" date="2021" name="Nat. Commun.">
        <title>Genetic determinants of endophytism in the Arabidopsis root mycobiome.</title>
        <authorList>
            <person name="Mesny F."/>
            <person name="Miyauchi S."/>
            <person name="Thiergart T."/>
            <person name="Pickel B."/>
            <person name="Atanasova L."/>
            <person name="Karlsson M."/>
            <person name="Huettel B."/>
            <person name="Barry K.W."/>
            <person name="Haridas S."/>
            <person name="Chen C."/>
            <person name="Bauer D."/>
            <person name="Andreopoulos W."/>
            <person name="Pangilinan J."/>
            <person name="LaButti K."/>
            <person name="Riley R."/>
            <person name="Lipzen A."/>
            <person name="Clum A."/>
            <person name="Drula E."/>
            <person name="Henrissat B."/>
            <person name="Kohler A."/>
            <person name="Grigoriev I.V."/>
            <person name="Martin F.M."/>
            <person name="Hacquard S."/>
        </authorList>
    </citation>
    <scope>NUCLEOTIDE SEQUENCE</scope>
    <source>
        <strain evidence="1">MPI-SDFR-AT-0120</strain>
    </source>
</reference>
<gene>
    <name evidence="1" type="ORF">FB567DRAFT_530931</name>
</gene>
<sequence length="326" mass="35739">MNWYPPRSSYVSSLPTIYLSSIHTMAPLFSTSPPPPSFTPASIVDLSTKICIISSLNPTTLHLARVLYNLHATVYLGCPCLPTFNSAADKLRKSCPDSMGSLKPFLFAAAAPESIEIAVQQFSQQEWRLNVLFLSADGGDLLVAFALAKLLSPVLHKTASQFCHPNPSIRVIWITPSSCLPWPSGTLDLSTADKVYLLADAFSRLPPPSTNMEKNLYAHTLPNSNPSGVQHVCVTAELAQSKLQRSMRRFVPAVFNDELEKSVCTLLYAALGPDVRSRDWVVPWGRKGAVPEFVREGAAGKNEKVELSSASLYALHESYLTRHLGR</sequence>
<accession>A0A8K0R025</accession>
<evidence type="ECO:0000313" key="1">
    <source>
        <dbReference type="EMBL" id="KAH7082276.1"/>
    </source>
</evidence>
<organism evidence="1 2">
    <name type="scientific">Paraphoma chrysanthemicola</name>
    <dbReference type="NCBI Taxonomy" id="798071"/>
    <lineage>
        <taxon>Eukaryota</taxon>
        <taxon>Fungi</taxon>
        <taxon>Dikarya</taxon>
        <taxon>Ascomycota</taxon>
        <taxon>Pezizomycotina</taxon>
        <taxon>Dothideomycetes</taxon>
        <taxon>Pleosporomycetidae</taxon>
        <taxon>Pleosporales</taxon>
        <taxon>Pleosporineae</taxon>
        <taxon>Phaeosphaeriaceae</taxon>
        <taxon>Paraphoma</taxon>
    </lineage>
</organism>
<dbReference type="Proteomes" id="UP000813461">
    <property type="component" value="Unassembled WGS sequence"/>
</dbReference>
<evidence type="ECO:0000313" key="2">
    <source>
        <dbReference type="Proteomes" id="UP000813461"/>
    </source>
</evidence>
<dbReference type="AlphaFoldDB" id="A0A8K0R025"/>
<comment type="caution">
    <text evidence="1">The sequence shown here is derived from an EMBL/GenBank/DDBJ whole genome shotgun (WGS) entry which is preliminary data.</text>
</comment>
<protein>
    <submittedName>
        <fullName evidence="1">Uncharacterized protein</fullName>
    </submittedName>
</protein>